<organism evidence="3 4">
    <name type="scientific">Actinomycetospora chibensis</name>
    <dbReference type="NCBI Taxonomy" id="663606"/>
    <lineage>
        <taxon>Bacteria</taxon>
        <taxon>Bacillati</taxon>
        <taxon>Actinomycetota</taxon>
        <taxon>Actinomycetes</taxon>
        <taxon>Pseudonocardiales</taxon>
        <taxon>Pseudonocardiaceae</taxon>
        <taxon>Actinomycetospora</taxon>
    </lineage>
</organism>
<accession>A0ABV9RLW9</accession>
<evidence type="ECO:0000313" key="4">
    <source>
        <dbReference type="Proteomes" id="UP001595909"/>
    </source>
</evidence>
<feature type="region of interest" description="Disordered" evidence="1">
    <location>
        <begin position="1"/>
        <end position="242"/>
    </location>
</feature>
<feature type="compositionally biased region" description="Pro residues" evidence="1">
    <location>
        <begin position="158"/>
        <end position="173"/>
    </location>
</feature>
<keyword evidence="2" id="KW-0472">Membrane</keyword>
<keyword evidence="2" id="KW-0812">Transmembrane</keyword>
<keyword evidence="4" id="KW-1185">Reference proteome</keyword>
<dbReference type="Proteomes" id="UP001595909">
    <property type="component" value="Unassembled WGS sequence"/>
</dbReference>
<evidence type="ECO:0008006" key="5">
    <source>
        <dbReference type="Google" id="ProtNLM"/>
    </source>
</evidence>
<feature type="compositionally biased region" description="Low complexity" evidence="1">
    <location>
        <begin position="1"/>
        <end position="22"/>
    </location>
</feature>
<protein>
    <recommendedName>
        <fullName evidence="5">DUF485 domain-containing protein</fullName>
    </recommendedName>
</protein>
<dbReference type="RefSeq" id="WP_274187313.1">
    <property type="nucleotide sequence ID" value="NZ_BAABHN010000023.1"/>
</dbReference>
<feature type="transmembrane region" description="Helical" evidence="2">
    <location>
        <begin position="366"/>
        <end position="388"/>
    </location>
</feature>
<name>A0ABV9RLW9_9PSEU</name>
<evidence type="ECO:0000313" key="3">
    <source>
        <dbReference type="EMBL" id="MFC4833202.1"/>
    </source>
</evidence>
<sequence>MSSPGGSARASGPESGSAGADSTTEVADDGSPDGAADVAPNASGEALRSVPDPPAPVTSAAPEEPEAARPPDAGPPPDAAPPPDADGDSWTGGGPDTGTVRRSRPSRSGRSPTGVATPPNPMTAGPAAVGATPGPATGATPAPGAGPTPVAMTDPPRRPVPPTFSSPGQPPPGVARRHGRHARPEVGAVHTPPSGYRPRHAAPDAETEQFAAVPYTGPGGLGPAPLARPPSDDEAGDPHEPVPMAARTTAVNASATTDNTPISDADMALWTGPGVVVPPLSSETDGAGDRVRVVLAERRVPTRAVRTVAEIEQQTETGELLLRNLLRAQLALGLRLGLVAVFVLGALPVLFLVVPRVGSVEIAGVTLPWLVLGFLPYPFMLALAWLYIRTAERNELDFADNVED</sequence>
<keyword evidence="2" id="KW-1133">Transmembrane helix</keyword>
<proteinExistence type="predicted"/>
<evidence type="ECO:0000256" key="1">
    <source>
        <dbReference type="SAM" id="MobiDB-lite"/>
    </source>
</evidence>
<dbReference type="EMBL" id="JBHSIM010000023">
    <property type="protein sequence ID" value="MFC4833202.1"/>
    <property type="molecule type" value="Genomic_DNA"/>
</dbReference>
<feature type="transmembrane region" description="Helical" evidence="2">
    <location>
        <begin position="332"/>
        <end position="354"/>
    </location>
</feature>
<evidence type="ECO:0000256" key="2">
    <source>
        <dbReference type="SAM" id="Phobius"/>
    </source>
</evidence>
<gene>
    <name evidence="3" type="ORF">ACFPEL_12375</name>
</gene>
<feature type="compositionally biased region" description="Low complexity" evidence="1">
    <location>
        <begin position="122"/>
        <end position="153"/>
    </location>
</feature>
<comment type="caution">
    <text evidence="3">The sequence shown here is derived from an EMBL/GenBank/DDBJ whole genome shotgun (WGS) entry which is preliminary data.</text>
</comment>
<feature type="compositionally biased region" description="Pro residues" evidence="1">
    <location>
        <begin position="72"/>
        <end position="84"/>
    </location>
</feature>
<reference evidence="4" key="1">
    <citation type="journal article" date="2019" name="Int. J. Syst. Evol. Microbiol.">
        <title>The Global Catalogue of Microorganisms (GCM) 10K type strain sequencing project: providing services to taxonomists for standard genome sequencing and annotation.</title>
        <authorList>
            <consortium name="The Broad Institute Genomics Platform"/>
            <consortium name="The Broad Institute Genome Sequencing Center for Infectious Disease"/>
            <person name="Wu L."/>
            <person name="Ma J."/>
        </authorList>
    </citation>
    <scope>NUCLEOTIDE SEQUENCE [LARGE SCALE GENOMIC DNA]</scope>
    <source>
        <strain evidence="4">CCUG 50347</strain>
    </source>
</reference>